<dbReference type="Proteomes" id="UP000242999">
    <property type="component" value="Unassembled WGS sequence"/>
</dbReference>
<protein>
    <submittedName>
        <fullName evidence="1">Uncharacterized protein</fullName>
    </submittedName>
</protein>
<dbReference type="OrthoDB" id="7269818at2"/>
<name>A0A1H6QMX8_9GAMM</name>
<sequence length="118" mass="13844">MDSTKQEFERRAGICWFKESQWQRLLEIAEDKARLEDTYQQWKQTTEEMIEVFATRGILIEKVPVDVEDLLSWCNEHNKPVNGSSRAEYVTQQMMQERRQARLAAAQSMRLPASAALH</sequence>
<evidence type="ECO:0000313" key="1">
    <source>
        <dbReference type="EMBL" id="SEI41537.1"/>
    </source>
</evidence>
<organism evidence="1 2">
    <name type="scientific">Allopseudospirillum japonicum</name>
    <dbReference type="NCBI Taxonomy" id="64971"/>
    <lineage>
        <taxon>Bacteria</taxon>
        <taxon>Pseudomonadati</taxon>
        <taxon>Pseudomonadota</taxon>
        <taxon>Gammaproteobacteria</taxon>
        <taxon>Oceanospirillales</taxon>
        <taxon>Oceanospirillaceae</taxon>
        <taxon>Allopseudospirillum</taxon>
    </lineage>
</organism>
<dbReference type="AlphaFoldDB" id="A0A1H6QMX8"/>
<keyword evidence="2" id="KW-1185">Reference proteome</keyword>
<dbReference type="EMBL" id="FNYH01000001">
    <property type="protein sequence ID" value="SEI41537.1"/>
    <property type="molecule type" value="Genomic_DNA"/>
</dbReference>
<dbReference type="RefSeq" id="WP_093308260.1">
    <property type="nucleotide sequence ID" value="NZ_FNYH01000001.1"/>
</dbReference>
<reference evidence="2" key="1">
    <citation type="submission" date="2016-10" db="EMBL/GenBank/DDBJ databases">
        <authorList>
            <person name="Varghese N."/>
            <person name="Submissions S."/>
        </authorList>
    </citation>
    <scope>NUCLEOTIDE SEQUENCE [LARGE SCALE GENOMIC DNA]</scope>
    <source>
        <strain evidence="2">DSM 7165</strain>
    </source>
</reference>
<accession>A0A1H6QMX8</accession>
<gene>
    <name evidence="1" type="ORF">SAMN05421831_101395</name>
</gene>
<proteinExistence type="predicted"/>
<evidence type="ECO:0000313" key="2">
    <source>
        <dbReference type="Proteomes" id="UP000242999"/>
    </source>
</evidence>